<proteinExistence type="predicted"/>
<sequence>MRILTVILIVLAVCLIGYNVTRLDFNALFEGDSMVAVIGIVASLCAILLLLIFTVSKKIEKKVKEGNRA</sequence>
<keyword evidence="3" id="KW-1185">Reference proteome</keyword>
<keyword evidence="1" id="KW-1133">Transmembrane helix</keyword>
<name>A0A6P0URT7_9FLAO</name>
<protein>
    <submittedName>
        <fullName evidence="2">Uncharacterized protein</fullName>
    </submittedName>
</protein>
<evidence type="ECO:0000256" key="1">
    <source>
        <dbReference type="SAM" id="Phobius"/>
    </source>
</evidence>
<dbReference type="AlphaFoldDB" id="A0A6P0URT7"/>
<keyword evidence="1" id="KW-0472">Membrane</keyword>
<feature type="transmembrane region" description="Helical" evidence="1">
    <location>
        <begin position="33"/>
        <end position="55"/>
    </location>
</feature>
<accession>A0A6P0URT7</accession>
<evidence type="ECO:0000313" key="2">
    <source>
        <dbReference type="EMBL" id="NER13096.1"/>
    </source>
</evidence>
<comment type="caution">
    <text evidence="2">The sequence shown here is derived from an EMBL/GenBank/DDBJ whole genome shotgun (WGS) entry which is preliminary data.</text>
</comment>
<keyword evidence="1" id="KW-0812">Transmembrane</keyword>
<organism evidence="2 3">
    <name type="scientific">Leptobacterium flavescens</name>
    <dbReference type="NCBI Taxonomy" id="472055"/>
    <lineage>
        <taxon>Bacteria</taxon>
        <taxon>Pseudomonadati</taxon>
        <taxon>Bacteroidota</taxon>
        <taxon>Flavobacteriia</taxon>
        <taxon>Flavobacteriales</taxon>
        <taxon>Flavobacteriaceae</taxon>
        <taxon>Leptobacterium</taxon>
    </lineage>
</organism>
<evidence type="ECO:0000313" key="3">
    <source>
        <dbReference type="Proteomes" id="UP000468581"/>
    </source>
</evidence>
<reference evidence="2 3" key="1">
    <citation type="submission" date="2020-01" db="EMBL/GenBank/DDBJ databases">
        <title>Leptobacterium flavescens.</title>
        <authorList>
            <person name="Wang G."/>
        </authorList>
    </citation>
    <scope>NUCLEOTIDE SEQUENCE [LARGE SCALE GENOMIC DNA]</scope>
    <source>
        <strain evidence="2 3">KCTC 22160</strain>
    </source>
</reference>
<dbReference type="EMBL" id="JAABOO010000001">
    <property type="protein sequence ID" value="NER13096.1"/>
    <property type="molecule type" value="Genomic_DNA"/>
</dbReference>
<gene>
    <name evidence="2" type="ORF">GWK08_06575</name>
</gene>
<dbReference type="RefSeq" id="WP_163606098.1">
    <property type="nucleotide sequence ID" value="NZ_JAABOO010000001.1"/>
</dbReference>
<dbReference type="Proteomes" id="UP000468581">
    <property type="component" value="Unassembled WGS sequence"/>
</dbReference>